<comment type="caution">
    <text evidence="2">The sequence shown here is derived from an EMBL/GenBank/DDBJ whole genome shotgun (WGS) entry which is preliminary data.</text>
</comment>
<organism evidence="2 3">
    <name type="scientific">Rhynchophorus ferrugineus</name>
    <name type="common">Red palm weevil</name>
    <name type="synonym">Curculio ferrugineus</name>
    <dbReference type="NCBI Taxonomy" id="354439"/>
    <lineage>
        <taxon>Eukaryota</taxon>
        <taxon>Metazoa</taxon>
        <taxon>Ecdysozoa</taxon>
        <taxon>Arthropoda</taxon>
        <taxon>Hexapoda</taxon>
        <taxon>Insecta</taxon>
        <taxon>Pterygota</taxon>
        <taxon>Neoptera</taxon>
        <taxon>Endopterygota</taxon>
        <taxon>Coleoptera</taxon>
        <taxon>Polyphaga</taxon>
        <taxon>Cucujiformia</taxon>
        <taxon>Curculionidae</taxon>
        <taxon>Dryophthorinae</taxon>
        <taxon>Rhynchophorus</taxon>
    </lineage>
</organism>
<dbReference type="EMBL" id="JAACXV010000414">
    <property type="protein sequence ID" value="KAF7277726.1"/>
    <property type="molecule type" value="Genomic_DNA"/>
</dbReference>
<accession>A0A834MDK6</accession>
<evidence type="ECO:0000313" key="3">
    <source>
        <dbReference type="Proteomes" id="UP000625711"/>
    </source>
</evidence>
<protein>
    <submittedName>
        <fullName evidence="2">Uncharacterized protein</fullName>
    </submittedName>
</protein>
<feature type="region of interest" description="Disordered" evidence="1">
    <location>
        <begin position="621"/>
        <end position="653"/>
    </location>
</feature>
<sequence>MNLSKGICSFCQCITKIVVPDKANYVISKISECFGDRINETKLIEIKNEIKVCPVCLYDLKQLAQLKQNMITFKAYKKKCSLCITKEDLIYINNLYYFDSTTHHITPAKISNACLCLSCLKYLDLFKKNIQALLNMFPNLFTNESNRKGNKAKIRETVKSEKVRQKVKNHSTNTIAVALNHLKPLKDMEYNVKQYKADRKIYEKIAFVRLESLRKSLFEDRLLRSYNSDSSLTDSKKKMRKKSIPRIQLSKQKQTIKTTSPKQLYVNLLRIDPEIKEEPLDDYNTDDCFNPDQEIINEMDFSMKSRKSVSFSDVLTVETKEQKKHNVDGTPLKSLLKSHKPSLINFMDTMCTSEEKSGNSEIINSDFVQSDDNNLAEIPPIQIGQNEQKPDTTEDESILDEDLSETEQTGTILKSESNAEKQLLLNVAKSPDSSDNVYVNENSNDTEKPNEGSEQFVLELSDDEDESMEKTEENEVSSTSPEKSVSSIAASTMVNFKSNTILSNMENILIDCPDTSAEDNSLYEISEAEPPIKAGIDDQRSETPLVDDVPQCQTDFSVSEKQESKIDEKSSIESDNVVTVVDDEAMPFLEVPIDSEDVVNSQEEITDKKPSSIDSAFLTEAEQEDNIDNPNGDHISLRSSSNSSMDEITNEPKDKQIKHDDDNVNVHSNKEITQNVESETIEHNLTLNSEITNPIIKKIKHDDDVNVNKNKETTENIESETREHNLSSNDEITNASVAKKINHDDDVNVNRNKEATENIESETIEHNLSSIDEITNAPAAKKIKHDDDVNTNRNKETTENVESETIEHNFLGTSHQSSIKRSSSDEITNAPVAKKIKHDGDVNVNMNKETTESVETETIEHNSFLDMLNPDNNRESDISDLAKDVVETMLEKLCS</sequence>
<reference evidence="2" key="1">
    <citation type="submission" date="2020-08" db="EMBL/GenBank/DDBJ databases">
        <title>Genome sequencing and assembly of the red palm weevil Rhynchophorus ferrugineus.</title>
        <authorList>
            <person name="Dias G.B."/>
            <person name="Bergman C.M."/>
            <person name="Manee M."/>
        </authorList>
    </citation>
    <scope>NUCLEOTIDE SEQUENCE</scope>
    <source>
        <strain evidence="2">AA-2017</strain>
        <tissue evidence="2">Whole larva</tissue>
    </source>
</reference>
<dbReference type="AlphaFoldDB" id="A0A834MDK6"/>
<feature type="compositionally biased region" description="Acidic residues" evidence="1">
    <location>
        <begin position="393"/>
        <end position="405"/>
    </location>
</feature>
<evidence type="ECO:0000313" key="2">
    <source>
        <dbReference type="EMBL" id="KAF7277726.1"/>
    </source>
</evidence>
<feature type="compositionally biased region" description="Polar residues" evidence="1">
    <location>
        <begin position="637"/>
        <end position="647"/>
    </location>
</feature>
<dbReference type="OrthoDB" id="6779014at2759"/>
<dbReference type="Proteomes" id="UP000625711">
    <property type="component" value="Unassembled WGS sequence"/>
</dbReference>
<keyword evidence="3" id="KW-1185">Reference proteome</keyword>
<proteinExistence type="predicted"/>
<name>A0A834MDK6_RHYFE</name>
<evidence type="ECO:0000256" key="1">
    <source>
        <dbReference type="SAM" id="MobiDB-lite"/>
    </source>
</evidence>
<feature type="region of interest" description="Disordered" evidence="1">
    <location>
        <begin position="229"/>
        <end position="253"/>
    </location>
</feature>
<feature type="compositionally biased region" description="Polar residues" evidence="1">
    <location>
        <begin position="431"/>
        <end position="443"/>
    </location>
</feature>
<gene>
    <name evidence="2" type="ORF">GWI33_009273</name>
</gene>
<feature type="compositionally biased region" description="Low complexity" evidence="1">
    <location>
        <begin position="476"/>
        <end position="485"/>
    </location>
</feature>
<feature type="region of interest" description="Disordered" evidence="1">
    <location>
        <begin position="379"/>
        <end position="485"/>
    </location>
</feature>